<organism evidence="1 2">
    <name type="scientific">Symbiodinium natans</name>
    <dbReference type="NCBI Taxonomy" id="878477"/>
    <lineage>
        <taxon>Eukaryota</taxon>
        <taxon>Sar</taxon>
        <taxon>Alveolata</taxon>
        <taxon>Dinophyceae</taxon>
        <taxon>Suessiales</taxon>
        <taxon>Symbiodiniaceae</taxon>
        <taxon>Symbiodinium</taxon>
    </lineage>
</organism>
<evidence type="ECO:0000313" key="1">
    <source>
        <dbReference type="EMBL" id="CAE7212580.1"/>
    </source>
</evidence>
<dbReference type="AlphaFoldDB" id="A0A812JNV7"/>
<sequence length="151" mass="16821">MTERKAYMNGPVEAIVKAGYLKSLVSDLSAIPAFWEKFLLDYPNHPVATSEHRNSTLGFTLYSDEAQSCNELWLYLIWTSDFSPYLSDSATSRMVMGIIPASRYLIDPDTGVNLSIQAACFHIAQSFNRLSQEGVPVKDLSTGETDAWVCN</sequence>
<gene>
    <name evidence="1" type="ORF">SNAT2548_LOCUS7223</name>
</gene>
<comment type="caution">
    <text evidence="1">The sequence shown here is derived from an EMBL/GenBank/DDBJ whole genome shotgun (WGS) entry which is preliminary data.</text>
</comment>
<evidence type="ECO:0000313" key="2">
    <source>
        <dbReference type="Proteomes" id="UP000604046"/>
    </source>
</evidence>
<dbReference type="EMBL" id="CAJNDS010000498">
    <property type="protein sequence ID" value="CAE7212580.1"/>
    <property type="molecule type" value="Genomic_DNA"/>
</dbReference>
<dbReference type="OrthoDB" id="436140at2759"/>
<proteinExistence type="predicted"/>
<protein>
    <submittedName>
        <fullName evidence="1">Uncharacterized protein</fullName>
    </submittedName>
</protein>
<name>A0A812JNV7_9DINO</name>
<accession>A0A812JNV7</accession>
<reference evidence="1" key="1">
    <citation type="submission" date="2021-02" db="EMBL/GenBank/DDBJ databases">
        <authorList>
            <person name="Dougan E. K."/>
            <person name="Rhodes N."/>
            <person name="Thang M."/>
            <person name="Chan C."/>
        </authorList>
    </citation>
    <scope>NUCLEOTIDE SEQUENCE</scope>
</reference>
<dbReference type="Proteomes" id="UP000604046">
    <property type="component" value="Unassembled WGS sequence"/>
</dbReference>
<keyword evidence="2" id="KW-1185">Reference proteome</keyword>